<name>A0A1D9QC37_SCLS1</name>
<feature type="compositionally biased region" description="Polar residues" evidence="1">
    <location>
        <begin position="50"/>
        <end position="62"/>
    </location>
</feature>
<dbReference type="AlphaFoldDB" id="A0A1D9QC37"/>
<feature type="compositionally biased region" description="Basic and acidic residues" evidence="1">
    <location>
        <begin position="63"/>
        <end position="78"/>
    </location>
</feature>
<feature type="compositionally biased region" description="Basic and acidic residues" evidence="1">
    <location>
        <begin position="27"/>
        <end position="37"/>
    </location>
</feature>
<evidence type="ECO:0000256" key="1">
    <source>
        <dbReference type="SAM" id="MobiDB-lite"/>
    </source>
</evidence>
<sequence length="173" mass="19052">MTGLFSLKRDPNEAGAFDVSQGPAENTQKKQQEEYNRKKAVIQNEIPGIVTSSPVRSTQSSLHPEHDDKGSPEKINDTTDKWDIVRLSLMEAYLFGCANLLAFPEITEELATVQHDTKGNHTETSVTSVRTTTDGPIDDTAIYTSTLCAKCSGERAPFQKVDIDEKPTQHASN</sequence>
<accession>A0A1D9QC37</accession>
<feature type="region of interest" description="Disordered" evidence="1">
    <location>
        <begin position="1"/>
        <end position="78"/>
    </location>
</feature>
<gene>
    <name evidence="2" type="ORF">sscle_09g072480</name>
</gene>
<dbReference type="OrthoDB" id="341259at2759"/>
<proteinExistence type="predicted"/>
<dbReference type="EMBL" id="CP017822">
    <property type="protein sequence ID" value="APA12478.1"/>
    <property type="molecule type" value="Genomic_DNA"/>
</dbReference>
<evidence type="ECO:0000313" key="2">
    <source>
        <dbReference type="EMBL" id="APA12478.1"/>
    </source>
</evidence>
<dbReference type="Proteomes" id="UP000177798">
    <property type="component" value="Chromosome 9"/>
</dbReference>
<dbReference type="VEuPathDB" id="FungiDB:sscle_09g072480"/>
<evidence type="ECO:0000313" key="3">
    <source>
        <dbReference type="Proteomes" id="UP000177798"/>
    </source>
</evidence>
<reference evidence="3" key="1">
    <citation type="journal article" date="2017" name="Genome Biol. Evol.">
        <title>The complete genome sequence of the phytopathogenic fungus Sclerotinia sclerotiorum reveals insights into the genome architecture of broad host range pathogens.</title>
        <authorList>
            <person name="Derbyshire M."/>
            <person name="Denton-Giles M."/>
            <person name="Hegedus D."/>
            <person name="Seifbarghy S."/>
            <person name="Rollins J."/>
            <person name="van Kan J."/>
            <person name="Seidl M.F."/>
            <person name="Faino L."/>
            <person name="Mbengue M."/>
            <person name="Navaud O."/>
            <person name="Raffaele S."/>
            <person name="Hammond-Kosack K."/>
            <person name="Heard S."/>
            <person name="Oliver R."/>
        </authorList>
    </citation>
    <scope>NUCLEOTIDE SEQUENCE [LARGE SCALE GENOMIC DNA]</scope>
    <source>
        <strain evidence="3">ATCC 18683 / 1980 / Ss-1</strain>
    </source>
</reference>
<protein>
    <submittedName>
        <fullName evidence="2">Uncharacterized protein</fullName>
    </submittedName>
</protein>
<organism evidence="2 3">
    <name type="scientific">Sclerotinia sclerotiorum (strain ATCC 18683 / 1980 / Ss-1)</name>
    <name type="common">White mold</name>
    <name type="synonym">Whetzelinia sclerotiorum</name>
    <dbReference type="NCBI Taxonomy" id="665079"/>
    <lineage>
        <taxon>Eukaryota</taxon>
        <taxon>Fungi</taxon>
        <taxon>Dikarya</taxon>
        <taxon>Ascomycota</taxon>
        <taxon>Pezizomycotina</taxon>
        <taxon>Leotiomycetes</taxon>
        <taxon>Helotiales</taxon>
        <taxon>Sclerotiniaceae</taxon>
        <taxon>Sclerotinia</taxon>
    </lineage>
</organism>